<evidence type="ECO:0000313" key="2">
    <source>
        <dbReference type="EMBL" id="GGF13083.1"/>
    </source>
</evidence>
<organism evidence="2 3">
    <name type="scientific">Williamsia phyllosphaerae</name>
    <dbReference type="NCBI Taxonomy" id="885042"/>
    <lineage>
        <taxon>Bacteria</taxon>
        <taxon>Bacillati</taxon>
        <taxon>Actinomycetota</taxon>
        <taxon>Actinomycetes</taxon>
        <taxon>Mycobacteriales</taxon>
        <taxon>Nocardiaceae</taxon>
        <taxon>Williamsia</taxon>
    </lineage>
</organism>
<keyword evidence="1" id="KW-0472">Membrane</keyword>
<keyword evidence="1" id="KW-0812">Transmembrane</keyword>
<feature type="transmembrane region" description="Helical" evidence="1">
    <location>
        <begin position="28"/>
        <end position="50"/>
    </location>
</feature>
<sequence length="97" mass="10329">MQPWMIIAFILICGGASAAIANGKNRSAAGFFLLGALFPLIGLIVALLISPGHPVPKGMRKVTCPRCGTHQNIGASDSEYECWQCKQTSETTPLANR</sequence>
<keyword evidence="3" id="KW-1185">Reference proteome</keyword>
<dbReference type="EMBL" id="BMCS01000001">
    <property type="protein sequence ID" value="GGF13083.1"/>
    <property type="molecule type" value="Genomic_DNA"/>
</dbReference>
<dbReference type="Proteomes" id="UP000632454">
    <property type="component" value="Unassembled WGS sequence"/>
</dbReference>
<reference evidence="3" key="1">
    <citation type="journal article" date="2019" name="Int. J. Syst. Evol. Microbiol.">
        <title>The Global Catalogue of Microorganisms (GCM) 10K type strain sequencing project: providing services to taxonomists for standard genome sequencing and annotation.</title>
        <authorList>
            <consortium name="The Broad Institute Genomics Platform"/>
            <consortium name="The Broad Institute Genome Sequencing Center for Infectious Disease"/>
            <person name="Wu L."/>
            <person name="Ma J."/>
        </authorList>
    </citation>
    <scope>NUCLEOTIDE SEQUENCE [LARGE SCALE GENOMIC DNA]</scope>
    <source>
        <strain evidence="3">CCM 7855</strain>
    </source>
</reference>
<name>A0ABQ1U8W1_9NOCA</name>
<proteinExistence type="predicted"/>
<keyword evidence="1" id="KW-1133">Transmembrane helix</keyword>
<protein>
    <submittedName>
        <fullName evidence="2">Uncharacterized protein</fullName>
    </submittedName>
</protein>
<evidence type="ECO:0000313" key="3">
    <source>
        <dbReference type="Proteomes" id="UP000632454"/>
    </source>
</evidence>
<accession>A0ABQ1U8W1</accession>
<comment type="caution">
    <text evidence="2">The sequence shown here is derived from an EMBL/GenBank/DDBJ whole genome shotgun (WGS) entry which is preliminary data.</text>
</comment>
<evidence type="ECO:0000256" key="1">
    <source>
        <dbReference type="SAM" id="Phobius"/>
    </source>
</evidence>
<gene>
    <name evidence="2" type="ORF">GCM10007298_06280</name>
</gene>